<dbReference type="VEuPathDB" id="TriTrypDB:LtaPh_2420000"/>
<feature type="region of interest" description="Disordered" evidence="1">
    <location>
        <begin position="160"/>
        <end position="184"/>
    </location>
</feature>
<dbReference type="EMBL" id="BLBS01000033">
    <property type="protein sequence ID" value="GET89032.1"/>
    <property type="molecule type" value="Genomic_DNA"/>
</dbReference>
<feature type="region of interest" description="Disordered" evidence="1">
    <location>
        <begin position="292"/>
        <end position="322"/>
    </location>
</feature>
<evidence type="ECO:0000313" key="3">
    <source>
        <dbReference type="Proteomes" id="UP000419144"/>
    </source>
</evidence>
<name>A0A640KHU2_LEITA</name>
<protein>
    <submittedName>
        <fullName evidence="2">Uncharacterized protein</fullName>
    </submittedName>
</protein>
<evidence type="ECO:0000256" key="1">
    <source>
        <dbReference type="SAM" id="MobiDB-lite"/>
    </source>
</evidence>
<dbReference type="OrthoDB" id="271329at2759"/>
<accession>A0A640KHU2</accession>
<evidence type="ECO:0000313" key="2">
    <source>
        <dbReference type="EMBL" id="GET89032.1"/>
    </source>
</evidence>
<comment type="caution">
    <text evidence="2">The sequence shown here is derived from an EMBL/GenBank/DDBJ whole genome shotgun (WGS) entry which is preliminary data.</text>
</comment>
<dbReference type="Proteomes" id="UP000419144">
    <property type="component" value="Unassembled WGS sequence"/>
</dbReference>
<keyword evidence="3" id="KW-1185">Reference proteome</keyword>
<organism evidence="2 3">
    <name type="scientific">Leishmania tarentolae</name>
    <name type="common">Sauroleishmania tarentolae</name>
    <dbReference type="NCBI Taxonomy" id="5689"/>
    <lineage>
        <taxon>Eukaryota</taxon>
        <taxon>Discoba</taxon>
        <taxon>Euglenozoa</taxon>
        <taxon>Kinetoplastea</taxon>
        <taxon>Metakinetoplastina</taxon>
        <taxon>Trypanosomatida</taxon>
        <taxon>Trypanosomatidae</taxon>
        <taxon>Leishmaniinae</taxon>
        <taxon>Leishmania</taxon>
        <taxon>lizard Leishmania</taxon>
    </lineage>
</organism>
<sequence>MSPHFPLPYLPVFFFYLQVIPCRVGGTASVSKRRKKNKCTAGQHSWRGVRLCVHGSPMCFAIPHKKKNRKRRVALRESSCHAMRPTSLRCPAAAFHVTSLLLEGSGGGYRFFEDMYPKHDPAPRYKYYEDQMQSPTVRSLEPKKQMTETEKLHHLHDWKKDKEGLTPPPEFGWPEEWGPEPGEEGHKEWYRKNRMYMSYEEKSRYDLRVGVPVEKNSMRHQEMPYQKRMKAAYVNLEEKNPQYFDPRQRKYWAEYSYEDQRDTMAKARDDYVEEWLEEPGVTKENVAKKIGDYNGTAKNQNVKSVQRRPEWELAPRPEYDDD</sequence>
<gene>
    <name evidence="2" type="ORF">LtaPh_2420000</name>
</gene>
<proteinExistence type="predicted"/>
<dbReference type="AlphaFoldDB" id="A0A640KHU2"/>
<reference evidence="2" key="1">
    <citation type="submission" date="2019-11" db="EMBL/GenBank/DDBJ databases">
        <title>Leishmania tarentolae CDS.</title>
        <authorList>
            <person name="Goto Y."/>
            <person name="Yamagishi J."/>
        </authorList>
    </citation>
    <scope>NUCLEOTIDE SEQUENCE [LARGE SCALE GENOMIC DNA]</scope>
    <source>
        <strain evidence="2">Parrot Tar II</strain>
    </source>
</reference>
<feature type="compositionally biased region" description="Basic and acidic residues" evidence="1">
    <location>
        <begin position="307"/>
        <end position="322"/>
    </location>
</feature>